<dbReference type="EMBL" id="BMAW01077822">
    <property type="protein sequence ID" value="GFU08322.1"/>
    <property type="molecule type" value="Genomic_DNA"/>
</dbReference>
<dbReference type="AlphaFoldDB" id="A0A8X6QAD5"/>
<protein>
    <submittedName>
        <fullName evidence="1">Uncharacterized protein</fullName>
    </submittedName>
</protein>
<accession>A0A8X6QAD5</accession>
<reference evidence="1" key="1">
    <citation type="submission" date="2020-08" db="EMBL/GenBank/DDBJ databases">
        <title>Multicomponent nature underlies the extraordinary mechanical properties of spider dragline silk.</title>
        <authorList>
            <person name="Kono N."/>
            <person name="Nakamura H."/>
            <person name="Mori M."/>
            <person name="Yoshida Y."/>
            <person name="Ohtoshi R."/>
            <person name="Malay A.D."/>
            <person name="Moran D.A.P."/>
            <person name="Tomita M."/>
            <person name="Numata K."/>
            <person name="Arakawa K."/>
        </authorList>
    </citation>
    <scope>NUCLEOTIDE SEQUENCE</scope>
</reference>
<name>A0A8X6QAD5_NEPPI</name>
<evidence type="ECO:0000313" key="2">
    <source>
        <dbReference type="Proteomes" id="UP000887013"/>
    </source>
</evidence>
<evidence type="ECO:0000313" key="1">
    <source>
        <dbReference type="EMBL" id="GFU08322.1"/>
    </source>
</evidence>
<dbReference type="Proteomes" id="UP000887013">
    <property type="component" value="Unassembled WGS sequence"/>
</dbReference>
<sequence>MCCKGGKKYAANGAQAAGSGAYGAAGGKLRDGAAVLFYRFRRSIGSSAVCLSSTLRQQLALRMSAACTAGGEAGLSSFATAAAMSFRCLKAIFGKAAREPIKYMYALHF</sequence>
<comment type="caution">
    <text evidence="1">The sequence shown here is derived from an EMBL/GenBank/DDBJ whole genome shotgun (WGS) entry which is preliminary data.</text>
</comment>
<gene>
    <name evidence="1" type="ORF">NPIL_421661</name>
</gene>
<organism evidence="1 2">
    <name type="scientific">Nephila pilipes</name>
    <name type="common">Giant wood spider</name>
    <name type="synonym">Nephila maculata</name>
    <dbReference type="NCBI Taxonomy" id="299642"/>
    <lineage>
        <taxon>Eukaryota</taxon>
        <taxon>Metazoa</taxon>
        <taxon>Ecdysozoa</taxon>
        <taxon>Arthropoda</taxon>
        <taxon>Chelicerata</taxon>
        <taxon>Arachnida</taxon>
        <taxon>Araneae</taxon>
        <taxon>Araneomorphae</taxon>
        <taxon>Entelegynae</taxon>
        <taxon>Araneoidea</taxon>
        <taxon>Nephilidae</taxon>
        <taxon>Nephila</taxon>
    </lineage>
</organism>
<keyword evidence="2" id="KW-1185">Reference proteome</keyword>
<proteinExistence type="predicted"/>